<organism evidence="1 2">
    <name type="scientific">Castor canadensis</name>
    <name type="common">American beaver</name>
    <dbReference type="NCBI Taxonomy" id="51338"/>
    <lineage>
        <taxon>Eukaryota</taxon>
        <taxon>Metazoa</taxon>
        <taxon>Chordata</taxon>
        <taxon>Craniata</taxon>
        <taxon>Vertebrata</taxon>
        <taxon>Euteleostomi</taxon>
        <taxon>Mammalia</taxon>
        <taxon>Eutheria</taxon>
        <taxon>Euarchontoglires</taxon>
        <taxon>Glires</taxon>
        <taxon>Rodentia</taxon>
        <taxon>Castorimorpha</taxon>
        <taxon>Castoridae</taxon>
        <taxon>Castor</taxon>
    </lineage>
</organism>
<protein>
    <submittedName>
        <fullName evidence="2">Late cornified envelope protein 7A</fullName>
    </submittedName>
</protein>
<gene>
    <name evidence="2" type="primary">Lce7a</name>
</gene>
<evidence type="ECO:0000313" key="1">
    <source>
        <dbReference type="Proteomes" id="UP001732720"/>
    </source>
</evidence>
<evidence type="ECO:0000313" key="2">
    <source>
        <dbReference type="RefSeq" id="XP_073905070.1"/>
    </source>
</evidence>
<proteinExistence type="predicted"/>
<name>A0AC58KJI5_CASCN</name>
<dbReference type="Proteomes" id="UP001732720">
    <property type="component" value="Chromosome 11"/>
</dbReference>
<accession>A0AC58KJI5</accession>
<keyword evidence="1" id="KW-1185">Reference proteome</keyword>
<sequence length="100" mass="10747">MMSCQQRHQKCQIPAKCLPKCPPKCPPQTPPVPALCPPPCTPPASSCCVSTCCISGFEDSCYLVPDRFPRVYLPQPQCSDCCENESSVCSSCCHSSGDCS</sequence>
<dbReference type="RefSeq" id="XP_073905070.1">
    <property type="nucleotide sequence ID" value="XM_074048969.1"/>
</dbReference>
<reference evidence="2" key="1">
    <citation type="submission" date="2025-08" db="UniProtKB">
        <authorList>
            <consortium name="RefSeq"/>
        </authorList>
    </citation>
    <scope>IDENTIFICATION</scope>
</reference>